<gene>
    <name evidence="2" type="ORF">KIM322_00770</name>
</gene>
<organism evidence="2 3">
    <name type="scientific">Lactobacillus xylocopicola</name>
    <dbReference type="NCBI Taxonomy" id="2976676"/>
    <lineage>
        <taxon>Bacteria</taxon>
        <taxon>Bacillati</taxon>
        <taxon>Bacillota</taxon>
        <taxon>Bacilli</taxon>
        <taxon>Lactobacillales</taxon>
        <taxon>Lactobacillaceae</taxon>
        <taxon>Lactobacillus</taxon>
    </lineage>
</organism>
<keyword evidence="3" id="KW-1185">Reference proteome</keyword>
<dbReference type="EMBL" id="AP026803">
    <property type="protein sequence ID" value="BDR59816.1"/>
    <property type="molecule type" value="Genomic_DNA"/>
</dbReference>
<feature type="domain" description="Cytochrome b5 heme-binding" evidence="1">
    <location>
        <begin position="4"/>
        <end position="76"/>
    </location>
</feature>
<dbReference type="Proteomes" id="UP001321741">
    <property type="component" value="Chromosome"/>
</dbReference>
<proteinExistence type="predicted"/>
<evidence type="ECO:0000313" key="2">
    <source>
        <dbReference type="EMBL" id="BDR59816.1"/>
    </source>
</evidence>
<evidence type="ECO:0000259" key="1">
    <source>
        <dbReference type="SMART" id="SM01117"/>
    </source>
</evidence>
<dbReference type="Gene3D" id="3.10.120.10">
    <property type="entry name" value="Cytochrome b5-like heme/steroid binding domain"/>
    <property type="match status" value="1"/>
</dbReference>
<accession>A0ABN6SHP4</accession>
<reference evidence="2 3" key="1">
    <citation type="journal article" date="2023" name="Microbiol. Spectr.">
        <title>Symbiosis of Carpenter Bees with Uncharacterized Lactic Acid Bacteria Showing NAD Auxotrophy.</title>
        <authorList>
            <person name="Kawasaki S."/>
            <person name="Ozawa K."/>
            <person name="Mori T."/>
            <person name="Yamamoto A."/>
            <person name="Ito M."/>
            <person name="Ohkuma M."/>
            <person name="Sakamoto M."/>
            <person name="Matsutani M."/>
        </authorList>
    </citation>
    <scope>NUCLEOTIDE SEQUENCE [LARGE SCALE GENOMIC DNA]</scope>
    <source>
        <strain evidence="2 3">Kim32-2</strain>
    </source>
</reference>
<dbReference type="InterPro" id="IPR036400">
    <property type="entry name" value="Cyt_B5-like_heme/steroid_sf"/>
</dbReference>
<dbReference type="SUPFAM" id="SSF55856">
    <property type="entry name" value="Cytochrome b5-like heme/steroid binding domain"/>
    <property type="match status" value="1"/>
</dbReference>
<dbReference type="Pfam" id="PF00173">
    <property type="entry name" value="Cyt-b5"/>
    <property type="match status" value="1"/>
</dbReference>
<evidence type="ECO:0000313" key="3">
    <source>
        <dbReference type="Proteomes" id="UP001321741"/>
    </source>
</evidence>
<sequence>MEKFTKETLAKYDGKNGNPAYVAIDGAVYDVTGNSYWTNGAHFGGAVAGSDMTDLINQAPHGKAVLDKLEKVGTYEG</sequence>
<dbReference type="InterPro" id="IPR001199">
    <property type="entry name" value="Cyt_B5-like_heme/steroid-bd"/>
</dbReference>
<name>A0ABN6SHP4_9LACO</name>
<dbReference type="RefSeq" id="WP_317637544.1">
    <property type="nucleotide sequence ID" value="NZ_AP026803.1"/>
</dbReference>
<protein>
    <submittedName>
        <fullName evidence="2">Steroid-binding protein</fullName>
    </submittedName>
</protein>
<dbReference type="SMART" id="SM01117">
    <property type="entry name" value="Cyt-b5"/>
    <property type="match status" value="1"/>
</dbReference>